<comment type="caution">
    <text evidence="11">The sequence shown here is derived from an EMBL/GenBank/DDBJ whole genome shotgun (WGS) entry which is preliminary data.</text>
</comment>
<dbReference type="SUPFAM" id="SSF51905">
    <property type="entry name" value="FAD/NAD(P)-binding domain"/>
    <property type="match status" value="1"/>
</dbReference>
<evidence type="ECO:0000256" key="4">
    <source>
        <dbReference type="ARBA" id="ARBA00023002"/>
    </source>
</evidence>
<evidence type="ECO:0000256" key="3">
    <source>
        <dbReference type="ARBA" id="ARBA00022827"/>
    </source>
</evidence>
<keyword evidence="9" id="KW-0812">Transmembrane</keyword>
<dbReference type="InterPro" id="IPR006076">
    <property type="entry name" value="FAD-dep_OxRdtase"/>
</dbReference>
<dbReference type="AlphaFoldDB" id="A0AAD9N0Q1"/>
<keyword evidence="9" id="KW-0472">Membrane</keyword>
<keyword evidence="4" id="KW-0560">Oxidoreductase</keyword>
<dbReference type="GO" id="GO:0047545">
    <property type="term" value="F:(S)-2-hydroxyglutarate dehydrogenase activity"/>
    <property type="evidence" value="ECO:0007669"/>
    <property type="project" value="UniProtKB-EC"/>
</dbReference>
<dbReference type="EMBL" id="JAODUP010000391">
    <property type="protein sequence ID" value="KAK2150746.1"/>
    <property type="molecule type" value="Genomic_DNA"/>
</dbReference>
<dbReference type="PANTHER" id="PTHR43104:SF2">
    <property type="entry name" value="L-2-HYDROXYGLUTARATE DEHYDROGENASE, MITOCHONDRIAL"/>
    <property type="match status" value="1"/>
</dbReference>
<organism evidence="11 12">
    <name type="scientific">Paralvinella palmiformis</name>
    <dbReference type="NCBI Taxonomy" id="53620"/>
    <lineage>
        <taxon>Eukaryota</taxon>
        <taxon>Metazoa</taxon>
        <taxon>Spiralia</taxon>
        <taxon>Lophotrochozoa</taxon>
        <taxon>Annelida</taxon>
        <taxon>Polychaeta</taxon>
        <taxon>Sedentaria</taxon>
        <taxon>Canalipalpata</taxon>
        <taxon>Terebellida</taxon>
        <taxon>Terebelliformia</taxon>
        <taxon>Alvinellidae</taxon>
        <taxon>Paralvinella</taxon>
    </lineage>
</organism>
<evidence type="ECO:0000256" key="5">
    <source>
        <dbReference type="ARBA" id="ARBA00036066"/>
    </source>
</evidence>
<evidence type="ECO:0000259" key="10">
    <source>
        <dbReference type="Pfam" id="PF01266"/>
    </source>
</evidence>
<comment type="cofactor">
    <cofactor evidence="1">
        <name>FAD</name>
        <dbReference type="ChEBI" id="CHEBI:57692"/>
    </cofactor>
</comment>
<comment type="catalytic activity">
    <reaction evidence="5">
        <text>(S)-2-hydroxyglutarate + A = 2-oxoglutarate + AH2</text>
        <dbReference type="Rhea" id="RHEA:21252"/>
        <dbReference type="ChEBI" id="CHEBI:13193"/>
        <dbReference type="ChEBI" id="CHEBI:16782"/>
        <dbReference type="ChEBI" id="CHEBI:16810"/>
        <dbReference type="ChEBI" id="CHEBI:17499"/>
        <dbReference type="EC" id="1.1.99.2"/>
    </reaction>
</comment>
<dbReference type="InterPro" id="IPR036188">
    <property type="entry name" value="FAD/NAD-bd_sf"/>
</dbReference>
<evidence type="ECO:0000313" key="12">
    <source>
        <dbReference type="Proteomes" id="UP001208570"/>
    </source>
</evidence>
<proteinExistence type="inferred from homology"/>
<evidence type="ECO:0000256" key="1">
    <source>
        <dbReference type="ARBA" id="ARBA00001974"/>
    </source>
</evidence>
<keyword evidence="2" id="KW-0285">Flavoprotein</keyword>
<accession>A0AAD9N0Q1</accession>
<evidence type="ECO:0000256" key="7">
    <source>
        <dbReference type="ARBA" id="ARBA00038878"/>
    </source>
</evidence>
<keyword evidence="12" id="KW-1185">Reference proteome</keyword>
<gene>
    <name evidence="11" type="ORF">LSH36_391g02002</name>
</gene>
<feature type="transmembrane region" description="Helical" evidence="9">
    <location>
        <begin position="154"/>
        <end position="174"/>
    </location>
</feature>
<evidence type="ECO:0000256" key="2">
    <source>
        <dbReference type="ARBA" id="ARBA00022630"/>
    </source>
</evidence>
<protein>
    <recommendedName>
        <fullName evidence="8">L-2-hydroxyglutarate dehydrogenase, mitochondrial</fullName>
        <ecNumber evidence="7">1.1.99.2</ecNumber>
    </recommendedName>
</protein>
<dbReference type="Pfam" id="PF01266">
    <property type="entry name" value="DAO"/>
    <property type="match status" value="1"/>
</dbReference>
<sequence length="546" mass="60989">MIIPDKLNEEIGGGRVDVLILLNVDDAHMMIQVLKIKYEDPPNCVRPAKVDIGYVVEIQLKQLSQKKKLSDVRVFGFRQECIQPIAHAFARKLACLDPCYIASDCRSSIADFKLVLGHLVKCCHLKLHYVGLTHSQREQSIPACVHFRASTSQLIAWIHLWLSILAVMMTLRVWSVVKSLLILSHGQATVEKVNHQMVIENMKEASFIVHHFIHDHMVHIGGVDKLVVTKELLASAGRGRKRYMEYLDEMQKGKGLKALHSPHTGIVDWGEVTESYAKNFQSLGGTLYLNFPVSKFKETTTDPDYPVTIISKNATTQQIHTKYLIACGGLHSDRLAKMSGADPNPKIVPFRGEYLLLRPEKRHLARGNIYPARLYLLVPLSLAMEPYHLVSLSVPDPRFPFLGVHFTPRINGDVWLGPNAVLAFKREGYHLTEVNFADLFDAVSYRGLHKLVLGNLQYAFGELYRGINIAAQVEKLRKFIPEGPSGVRAQALADDGSLVDDFVFDSGTGVLGPRMLHVRNAPSPAATSSLAIAKMIADKAKKQFSL</sequence>
<evidence type="ECO:0000256" key="6">
    <source>
        <dbReference type="ARBA" id="ARBA00037941"/>
    </source>
</evidence>
<name>A0AAD9N0Q1_9ANNE</name>
<dbReference type="Proteomes" id="UP001208570">
    <property type="component" value="Unassembled WGS sequence"/>
</dbReference>
<reference evidence="11" key="1">
    <citation type="journal article" date="2023" name="Mol. Biol. Evol.">
        <title>Third-Generation Sequencing Reveals the Adaptive Role of the Epigenome in Three Deep-Sea Polychaetes.</title>
        <authorList>
            <person name="Perez M."/>
            <person name="Aroh O."/>
            <person name="Sun Y."/>
            <person name="Lan Y."/>
            <person name="Juniper S.K."/>
            <person name="Young C.R."/>
            <person name="Angers B."/>
            <person name="Qian P.Y."/>
        </authorList>
    </citation>
    <scope>NUCLEOTIDE SEQUENCE</scope>
    <source>
        <strain evidence="11">P08H-3</strain>
    </source>
</reference>
<evidence type="ECO:0000313" key="11">
    <source>
        <dbReference type="EMBL" id="KAK2150746.1"/>
    </source>
</evidence>
<comment type="similarity">
    <text evidence="6">Belongs to the L2HGDH family.</text>
</comment>
<feature type="domain" description="FAD dependent oxidoreductase" evidence="10">
    <location>
        <begin position="255"/>
        <end position="538"/>
    </location>
</feature>
<keyword evidence="3" id="KW-0274">FAD</keyword>
<evidence type="ECO:0000256" key="9">
    <source>
        <dbReference type="SAM" id="Phobius"/>
    </source>
</evidence>
<dbReference type="Gene3D" id="3.30.9.10">
    <property type="entry name" value="D-Amino Acid Oxidase, subunit A, domain 2"/>
    <property type="match status" value="1"/>
</dbReference>
<evidence type="ECO:0000256" key="8">
    <source>
        <dbReference type="ARBA" id="ARBA00041137"/>
    </source>
</evidence>
<dbReference type="PANTHER" id="PTHR43104">
    <property type="entry name" value="L-2-HYDROXYGLUTARATE DEHYDROGENASE, MITOCHONDRIAL"/>
    <property type="match status" value="1"/>
</dbReference>
<keyword evidence="9" id="KW-1133">Transmembrane helix</keyword>
<dbReference type="EC" id="1.1.99.2" evidence="7"/>